<evidence type="ECO:0000313" key="7">
    <source>
        <dbReference type="EMBL" id="SHG16935.1"/>
    </source>
</evidence>
<dbReference type="Gene3D" id="3.50.50.60">
    <property type="entry name" value="FAD/NAD(P)-binding domain"/>
    <property type="match status" value="2"/>
</dbReference>
<evidence type="ECO:0000256" key="4">
    <source>
        <dbReference type="ARBA" id="ARBA00023002"/>
    </source>
</evidence>
<dbReference type="PANTHER" id="PTHR43557">
    <property type="entry name" value="APOPTOSIS-INDUCING FACTOR 1"/>
    <property type="match status" value="1"/>
</dbReference>
<dbReference type="SUPFAM" id="SSF55424">
    <property type="entry name" value="FAD/NAD-linked reductases, dimerisation (C-terminal) domain"/>
    <property type="match status" value="1"/>
</dbReference>
<dbReference type="InterPro" id="IPR028202">
    <property type="entry name" value="Reductase_C"/>
</dbReference>
<dbReference type="InterPro" id="IPR036188">
    <property type="entry name" value="FAD/NAD-bd_sf"/>
</dbReference>
<keyword evidence="8" id="KW-1185">Reference proteome</keyword>
<evidence type="ECO:0000259" key="6">
    <source>
        <dbReference type="Pfam" id="PF14759"/>
    </source>
</evidence>
<evidence type="ECO:0000259" key="5">
    <source>
        <dbReference type="Pfam" id="PF07992"/>
    </source>
</evidence>
<dbReference type="GO" id="GO:0051213">
    <property type="term" value="F:dioxygenase activity"/>
    <property type="evidence" value="ECO:0007669"/>
    <property type="project" value="UniProtKB-KW"/>
</dbReference>
<dbReference type="RefSeq" id="WP_072991102.1">
    <property type="nucleotide sequence ID" value="NZ_FQWE01000005.1"/>
</dbReference>
<keyword evidence="2" id="KW-0285">Flavoprotein</keyword>
<dbReference type="PANTHER" id="PTHR43557:SF2">
    <property type="entry name" value="RIESKE DOMAIN-CONTAINING PROTEIN-RELATED"/>
    <property type="match status" value="1"/>
</dbReference>
<organism evidence="7 8">
    <name type="scientific">Flavobacterium segetis</name>
    <dbReference type="NCBI Taxonomy" id="271157"/>
    <lineage>
        <taxon>Bacteria</taxon>
        <taxon>Pseudomonadati</taxon>
        <taxon>Bacteroidota</taxon>
        <taxon>Flavobacteriia</taxon>
        <taxon>Flavobacteriales</taxon>
        <taxon>Flavobacteriaceae</taxon>
        <taxon>Flavobacterium</taxon>
    </lineage>
</organism>
<gene>
    <name evidence="7" type="ORF">SAMN05444396_105182</name>
</gene>
<dbReference type="PRINTS" id="PR00411">
    <property type="entry name" value="PNDRDTASEI"/>
</dbReference>
<dbReference type="Proteomes" id="UP000184036">
    <property type="component" value="Unassembled WGS sequence"/>
</dbReference>
<dbReference type="InterPro" id="IPR023753">
    <property type="entry name" value="FAD/NAD-binding_dom"/>
</dbReference>
<dbReference type="GO" id="GO:0016651">
    <property type="term" value="F:oxidoreductase activity, acting on NAD(P)H"/>
    <property type="evidence" value="ECO:0007669"/>
    <property type="project" value="TreeGrafter"/>
</dbReference>
<reference evidence="8" key="1">
    <citation type="submission" date="2016-11" db="EMBL/GenBank/DDBJ databases">
        <authorList>
            <person name="Varghese N."/>
            <person name="Submissions S."/>
        </authorList>
    </citation>
    <scope>NUCLEOTIDE SEQUENCE [LARGE SCALE GENOMIC DNA]</scope>
    <source>
        <strain evidence="8">DSM 19741</strain>
    </source>
</reference>
<dbReference type="AlphaFoldDB" id="A0A1M5HLV4"/>
<dbReference type="GO" id="GO:0005737">
    <property type="term" value="C:cytoplasm"/>
    <property type="evidence" value="ECO:0007669"/>
    <property type="project" value="TreeGrafter"/>
</dbReference>
<evidence type="ECO:0000256" key="3">
    <source>
        <dbReference type="ARBA" id="ARBA00022827"/>
    </source>
</evidence>
<dbReference type="InterPro" id="IPR016156">
    <property type="entry name" value="FAD/NAD-linked_Rdtase_dimer_sf"/>
</dbReference>
<name>A0A1M5HLV4_9FLAO</name>
<dbReference type="STRING" id="271157.SAMN05444396_105182"/>
<dbReference type="OrthoDB" id="9792592at2"/>
<comment type="cofactor">
    <cofactor evidence="1">
        <name>FAD</name>
        <dbReference type="ChEBI" id="CHEBI:57692"/>
    </cofactor>
</comment>
<dbReference type="SUPFAM" id="SSF51905">
    <property type="entry name" value="FAD/NAD(P)-binding domain"/>
    <property type="match status" value="2"/>
</dbReference>
<dbReference type="Pfam" id="PF14759">
    <property type="entry name" value="Reductase_C"/>
    <property type="match status" value="1"/>
</dbReference>
<dbReference type="EMBL" id="FQWE01000005">
    <property type="protein sequence ID" value="SHG16935.1"/>
    <property type="molecule type" value="Genomic_DNA"/>
</dbReference>
<feature type="domain" description="Reductase C-terminal" evidence="6">
    <location>
        <begin position="317"/>
        <end position="400"/>
    </location>
</feature>
<evidence type="ECO:0000256" key="2">
    <source>
        <dbReference type="ARBA" id="ARBA00022630"/>
    </source>
</evidence>
<protein>
    <submittedName>
        <fullName evidence="7">3-phenylpropionate/trans-cinnamate dioxygenase ferredoxin reductase subunit</fullName>
    </submittedName>
</protein>
<dbReference type="Pfam" id="PF07992">
    <property type="entry name" value="Pyr_redox_2"/>
    <property type="match status" value="1"/>
</dbReference>
<keyword evidence="7" id="KW-0223">Dioxygenase</keyword>
<evidence type="ECO:0000313" key="8">
    <source>
        <dbReference type="Proteomes" id="UP000184036"/>
    </source>
</evidence>
<sequence length="405" mass="45065">MKKRVVIIGAGHGGVQAASTLREEGFEGEIIMISDELDAPYQKPPLSKGYLQGKQNAQAILFRSENYYNDNAIDLKLGVRVAKIDSEKNEINLSDGAVIAYNYLIIATGACNRRLRFNGHIAEKVYYLRNFSDAKMIEEKINPASHIVIIGGGFIGLELAALAVEKNKKVTVIETEDRLMKRVLPETLSKVFYETHVAHGVEMILGVSVVDIIDGKKIKLSDGNEIDADLILAGIGVIVESELTENSEVLFNNGIVVNPFQQTNIENIYAIGDCANHYNPFAKKSLRLESVQNAVDQAKVAAAHIVERPFEYNTVPWFWTNQYHLKLQMAGISFGFDEAIIRQSPKPECFSVYYFKEEKLIGVDSLNRPADHLNARKLLTAGISPSKMEVADFEFNLSGLLKQEI</sequence>
<keyword evidence="3" id="KW-0274">FAD</keyword>
<dbReference type="InterPro" id="IPR050446">
    <property type="entry name" value="FAD-oxidoreductase/Apoptosis"/>
</dbReference>
<keyword evidence="4" id="KW-0560">Oxidoreductase</keyword>
<feature type="domain" description="FAD/NAD(P)-binding" evidence="5">
    <location>
        <begin position="4"/>
        <end position="298"/>
    </location>
</feature>
<proteinExistence type="predicted"/>
<dbReference type="PRINTS" id="PR00368">
    <property type="entry name" value="FADPNR"/>
</dbReference>
<evidence type="ECO:0000256" key="1">
    <source>
        <dbReference type="ARBA" id="ARBA00001974"/>
    </source>
</evidence>
<dbReference type="Gene3D" id="3.30.390.30">
    <property type="match status" value="1"/>
</dbReference>
<accession>A0A1M5HLV4</accession>